<dbReference type="Gene3D" id="2.130.10.10">
    <property type="entry name" value="YVTN repeat-like/Quinoprotein amine dehydrogenase"/>
    <property type="match status" value="1"/>
</dbReference>
<evidence type="ECO:0000259" key="2">
    <source>
        <dbReference type="Pfam" id="PF12234"/>
    </source>
</evidence>
<dbReference type="EMBL" id="SOZI01000066">
    <property type="protein sequence ID" value="TNY20449.1"/>
    <property type="molecule type" value="Genomic_DNA"/>
</dbReference>
<dbReference type="InterPro" id="IPR052208">
    <property type="entry name" value="DmX-like/RAVE_component"/>
</dbReference>
<comment type="caution">
    <text evidence="3">The sequence shown here is derived from an EMBL/GenBank/DDBJ whole genome shotgun (WGS) entry which is preliminary data.</text>
</comment>
<dbReference type="GO" id="GO:0007035">
    <property type="term" value="P:vacuolar acidification"/>
    <property type="evidence" value="ECO:0007669"/>
    <property type="project" value="TreeGrafter"/>
</dbReference>
<gene>
    <name evidence="3" type="ORF">DMC30DRAFT_251310</name>
</gene>
<dbReference type="InterPro" id="IPR015943">
    <property type="entry name" value="WD40/YVTN_repeat-like_dom_sf"/>
</dbReference>
<dbReference type="Proteomes" id="UP000311382">
    <property type="component" value="Unassembled WGS sequence"/>
</dbReference>
<proteinExistence type="predicted"/>
<reference evidence="3 4" key="1">
    <citation type="submission" date="2019-03" db="EMBL/GenBank/DDBJ databases">
        <title>Rhodosporidium diobovatum UCD-FST 08-225 genome sequencing, assembly, and annotation.</title>
        <authorList>
            <person name="Fakankun I.U."/>
            <person name="Fristensky B."/>
            <person name="Levin D.B."/>
        </authorList>
    </citation>
    <scope>NUCLEOTIDE SEQUENCE [LARGE SCALE GENOMIC DNA]</scope>
    <source>
        <strain evidence="3 4">UCD-FST 08-225</strain>
    </source>
</reference>
<dbReference type="GO" id="GO:0043291">
    <property type="term" value="C:RAVE complex"/>
    <property type="evidence" value="ECO:0007669"/>
    <property type="project" value="TreeGrafter"/>
</dbReference>
<sequence>MATLELQESAVGAPNTGSHTLAAASIDSRPVLVAAVGSRVDLLDENCKLVQALPLEHAFPGRSGDDLVEAVAVDSSSGQIAAVSNRRVAVWATGRGGSWRVHSSFAVSHDVHALDFVQGHIVVAGDGVSLWSLDQLAALPTWTKIGFFPSTTTVSLTRLSPSALVLATVAAASSTVLLNNIVPKASSTSNRLQFRSRAAHSVRIRNISWRASDNLADSGPVLFTETVDGVFRIWGCVIDEPDFFSLWTSLDVNASLPQQVPLATCYWRTKETESGKGTPRGGTEDEFVTVFIDGSVHLTTVSNFDCRPPACLAQSTSVLQPHVFTPAQLANFRHTSLLPSRSSANAFHLVGRCGRSTLVHARATVPSSALVAASTKQHAFHDEGRKPPVSLVGRIVSFRATARGEAVLTLGEKGRIQSWEVGEDDVVTESFVAEAGISPDALLATWFDGRMIAAASGRKLSIYKFRHSGRLRLLTSISLPSALPSATFAGALAFFVARTSDDSPLTSITAVLSDGLALDWLYDHAQKALSPTGETRLGPSRVTLVVPLPAPTAAADDVDAVALLAIDEEGTMRRWGTRLSEPGESWAREGEVRTGLSGVEKVASGSDGTSAIVSCADGKRRLSIWDPKASEFSSGEQFWMDLEDPVVAIEWSLDGQILAFASAQEVSLLCAQHLNDLSGAPGWSVFATVRIDNVLPAPISALAWVASGLVLAASDHLFFYSSRLSTGLDANALAASRCAPLPLHHPQLLFQALLEGHFDAVVRILAGLSAELTHDGSLTPVPTREKAETLTLDAFLRNPGAGSKKSKSANDVFSALTTANERDPSTPQLRLSQDDITSLLAALKKRALRGLGKLEHEHLSILAQTVFETQTRTGSIDDNGLRYLISMRSFYLYRDAAPLAPTPSSAPSDGRHGPWIQRLKYRDMLWAFHSEGQDLLLEESVKTAGGKLTWAAARTLGLALWIKPQDMLVRTMETIGRTEFTRDPEDRDPISAMLFYLALRKPHIVRTFWKQATGHGDQRQMLKFLDNDFEQARWRTAANKNAFVLLSKQRFLFAACFFLLGNSLKDAVSVLIRQLNDFQLAIAVARTYEGGTDGPVLRSILQDTVIPRAFERGHRWLGSWAFWIINRRDLAVQIIVTPLQQLAARLPYRVTQVTKPPREDPALLFLFAQLRSWSLQTVKGAIAVPGKTEFNFVLHISRILCRMGCHVLALNLLRTWHFLPATLPSASSGERPSLRHAMRRSSLLLSSTKLDLPLPPSNIPSRVASPAPPPSAEDAEKAERERQKKQFREVVNTVKVEAKAPAEFSFDAFGF</sequence>
<feature type="compositionally biased region" description="Basic and acidic residues" evidence="1">
    <location>
        <begin position="1274"/>
        <end position="1284"/>
    </location>
</feature>
<evidence type="ECO:0000313" key="4">
    <source>
        <dbReference type="Proteomes" id="UP000311382"/>
    </source>
</evidence>
<keyword evidence="4" id="KW-1185">Reference proteome</keyword>
<evidence type="ECO:0000313" key="3">
    <source>
        <dbReference type="EMBL" id="TNY20449.1"/>
    </source>
</evidence>
<dbReference type="PANTHER" id="PTHR13950:SF9">
    <property type="entry name" value="RABCONNECTIN-3A"/>
    <property type="match status" value="1"/>
</dbReference>
<dbReference type="STRING" id="5288.A0A5C5FVS0"/>
<dbReference type="PANTHER" id="PTHR13950">
    <property type="entry name" value="RABCONNECTIN-RELATED"/>
    <property type="match status" value="1"/>
</dbReference>
<feature type="region of interest" description="Disordered" evidence="1">
    <location>
        <begin position="1249"/>
        <end position="1284"/>
    </location>
</feature>
<dbReference type="SUPFAM" id="SSF50978">
    <property type="entry name" value="WD40 repeat-like"/>
    <property type="match status" value="1"/>
</dbReference>
<name>A0A5C5FVS0_9BASI</name>
<evidence type="ECO:0000256" key="1">
    <source>
        <dbReference type="SAM" id="MobiDB-lite"/>
    </source>
</evidence>
<dbReference type="Pfam" id="PF12234">
    <property type="entry name" value="Rav1p_C"/>
    <property type="match status" value="1"/>
</dbReference>
<protein>
    <submittedName>
        <fullName evidence="3">RAVE protein 1 C terminal-domain-containing protein</fullName>
    </submittedName>
</protein>
<feature type="domain" description="RAVE complex protein Rav1 C-terminal" evidence="2">
    <location>
        <begin position="583"/>
        <end position="1212"/>
    </location>
</feature>
<dbReference type="InterPro" id="IPR022033">
    <property type="entry name" value="Rav1p_C"/>
</dbReference>
<dbReference type="InterPro" id="IPR036322">
    <property type="entry name" value="WD40_repeat_dom_sf"/>
</dbReference>
<accession>A0A5C5FVS0</accession>
<dbReference type="OrthoDB" id="342131at2759"/>
<organism evidence="3 4">
    <name type="scientific">Rhodotorula diobovata</name>
    <dbReference type="NCBI Taxonomy" id="5288"/>
    <lineage>
        <taxon>Eukaryota</taxon>
        <taxon>Fungi</taxon>
        <taxon>Dikarya</taxon>
        <taxon>Basidiomycota</taxon>
        <taxon>Pucciniomycotina</taxon>
        <taxon>Microbotryomycetes</taxon>
        <taxon>Sporidiobolales</taxon>
        <taxon>Sporidiobolaceae</taxon>
        <taxon>Rhodotorula</taxon>
    </lineage>
</organism>